<dbReference type="Gene3D" id="1.10.150.240">
    <property type="entry name" value="Putative phosphatase, domain 2"/>
    <property type="match status" value="1"/>
</dbReference>
<evidence type="ECO:0000313" key="1">
    <source>
        <dbReference type="EMBL" id="MEE1944045.1"/>
    </source>
</evidence>
<dbReference type="InterPro" id="IPR036412">
    <property type="entry name" value="HAD-like_sf"/>
</dbReference>
<sequence length="205" mass="23619">MKDIKLLFLDIGGVLLSDGWNHKARMEAVERFGLDPIPFEKDHSVAFPLFENGKLNLEQYLDSVIFNKPRSFSKADFRAFMFSKSTLLPHFLPWLIEWKQKSQIRVFAVNNEGKEFNDYRIDKFGLDQLFDAFISSCEVGYSKPDPCIFKLALGIAHVEPKHCLYFDDRAIHVAIAKQMGINAFVHEGFEQSKTILESINQSTHE</sequence>
<comment type="caution">
    <text evidence="1">The sequence shown here is derived from an EMBL/GenBank/DDBJ whole genome shotgun (WGS) entry which is preliminary data.</text>
</comment>
<dbReference type="Proteomes" id="UP001336835">
    <property type="component" value="Unassembled WGS sequence"/>
</dbReference>
<organism evidence="1 2">
    <name type="scientific">Pedobacter albus</name>
    <dbReference type="NCBI Taxonomy" id="3113905"/>
    <lineage>
        <taxon>Bacteria</taxon>
        <taxon>Pseudomonadati</taxon>
        <taxon>Bacteroidota</taxon>
        <taxon>Sphingobacteriia</taxon>
        <taxon>Sphingobacteriales</taxon>
        <taxon>Sphingobacteriaceae</taxon>
        <taxon>Pedobacter</taxon>
    </lineage>
</organism>
<accession>A0ABU7I3M0</accession>
<dbReference type="RefSeq" id="WP_330106426.1">
    <property type="nucleotide sequence ID" value="NZ_JAZDQT010000001.1"/>
</dbReference>
<dbReference type="EMBL" id="JAZDQT010000001">
    <property type="protein sequence ID" value="MEE1944045.1"/>
    <property type="molecule type" value="Genomic_DNA"/>
</dbReference>
<protein>
    <submittedName>
        <fullName evidence="1">HAD-IA family hydrolase</fullName>
    </submittedName>
</protein>
<dbReference type="SUPFAM" id="SSF56784">
    <property type="entry name" value="HAD-like"/>
    <property type="match status" value="1"/>
</dbReference>
<dbReference type="SFLD" id="SFLDG01129">
    <property type="entry name" value="C1.5:_HAD__Beta-PGM__Phosphata"/>
    <property type="match status" value="1"/>
</dbReference>
<evidence type="ECO:0000313" key="2">
    <source>
        <dbReference type="Proteomes" id="UP001336835"/>
    </source>
</evidence>
<dbReference type="PANTHER" id="PTHR43611">
    <property type="entry name" value="ALPHA-D-GLUCOSE 1-PHOSPHATE PHOSPHATASE"/>
    <property type="match status" value="1"/>
</dbReference>
<proteinExistence type="predicted"/>
<dbReference type="NCBIfam" id="TIGR01509">
    <property type="entry name" value="HAD-SF-IA-v3"/>
    <property type="match status" value="1"/>
</dbReference>
<dbReference type="Pfam" id="PF00702">
    <property type="entry name" value="Hydrolase"/>
    <property type="match status" value="1"/>
</dbReference>
<keyword evidence="1" id="KW-0378">Hydrolase</keyword>
<dbReference type="InterPro" id="IPR023198">
    <property type="entry name" value="PGP-like_dom2"/>
</dbReference>
<name>A0ABU7I3M0_9SPHI</name>
<dbReference type="SFLD" id="SFLDS00003">
    <property type="entry name" value="Haloacid_Dehalogenase"/>
    <property type="match status" value="1"/>
</dbReference>
<dbReference type="Gene3D" id="3.40.50.1000">
    <property type="entry name" value="HAD superfamily/HAD-like"/>
    <property type="match status" value="1"/>
</dbReference>
<gene>
    <name evidence="1" type="ORF">VRU48_02925</name>
</gene>
<dbReference type="InterPro" id="IPR006439">
    <property type="entry name" value="HAD-SF_hydro_IA"/>
</dbReference>
<reference evidence="1 2" key="1">
    <citation type="submission" date="2024-01" db="EMBL/GenBank/DDBJ databases">
        <title>Pedobacter sp. nov., isolated from fresh soil.</title>
        <authorList>
            <person name="Le N.T.T."/>
        </authorList>
    </citation>
    <scope>NUCLEOTIDE SEQUENCE [LARGE SCALE GENOMIC DNA]</scope>
    <source>
        <strain evidence="1 2">KR3-3</strain>
    </source>
</reference>
<dbReference type="InterPro" id="IPR023214">
    <property type="entry name" value="HAD_sf"/>
</dbReference>
<dbReference type="GO" id="GO:0016787">
    <property type="term" value="F:hydrolase activity"/>
    <property type="evidence" value="ECO:0007669"/>
    <property type="project" value="UniProtKB-KW"/>
</dbReference>
<dbReference type="PANTHER" id="PTHR43611:SF3">
    <property type="entry name" value="FLAVIN MONONUCLEOTIDE HYDROLASE 1, CHLOROPLATIC"/>
    <property type="match status" value="1"/>
</dbReference>
<keyword evidence="2" id="KW-1185">Reference proteome</keyword>